<accession>A0A644WNX3</accession>
<comment type="caution">
    <text evidence="1">The sequence shown here is derived from an EMBL/GenBank/DDBJ whole genome shotgun (WGS) entry which is preliminary data.</text>
</comment>
<evidence type="ECO:0000313" key="1">
    <source>
        <dbReference type="EMBL" id="MPM05158.1"/>
    </source>
</evidence>
<name>A0A644WNX3_9ZZZZ</name>
<proteinExistence type="predicted"/>
<reference evidence="1" key="1">
    <citation type="submission" date="2019-08" db="EMBL/GenBank/DDBJ databases">
        <authorList>
            <person name="Kucharzyk K."/>
            <person name="Murdoch R.W."/>
            <person name="Higgins S."/>
            <person name="Loffler F."/>
        </authorList>
    </citation>
    <scope>NUCLEOTIDE SEQUENCE</scope>
</reference>
<dbReference type="EMBL" id="VSSQ01001106">
    <property type="protein sequence ID" value="MPM05158.1"/>
    <property type="molecule type" value="Genomic_DNA"/>
</dbReference>
<sequence length="338" mass="37809">MDDYLKTLHLTEITPAEKHWLDERLSDMSVKERLILNGLTVYAPPKSGMDVVNLVQNIHDCDICFDIGKEDGLGVFVAREVECISQEYMGFIDTEKLAGKYMVQHPGVFVDGNYIEISEDGLWPYYDGTNLDQLTDDSWSVKLKLASSDHPEGVWLRLPDYQDANDGKPDEIKIALTALEALRVDECHVLEAKCILPHAGDLVSQYDSIADLIYDGNNLGYVLDERGQGMRMFMELFHGAMEYEGCTSLGEALDVAENLNRYELVPLSGLKEYAMGDLKKRCVKLSDAVAAAFDFEQYAADMIEKKGFVLSEDGQAYIGKIGAVPRHSMDTLHGMVLE</sequence>
<gene>
    <name evidence="1" type="ORF">SDC9_51445</name>
</gene>
<organism evidence="1">
    <name type="scientific">bioreactor metagenome</name>
    <dbReference type="NCBI Taxonomy" id="1076179"/>
    <lineage>
        <taxon>unclassified sequences</taxon>
        <taxon>metagenomes</taxon>
        <taxon>ecological metagenomes</taxon>
    </lineage>
</organism>
<protein>
    <submittedName>
        <fullName evidence="1">Uncharacterized protein</fullName>
    </submittedName>
</protein>
<dbReference type="AlphaFoldDB" id="A0A644WNX3"/>